<evidence type="ECO:0000256" key="1">
    <source>
        <dbReference type="ARBA" id="ARBA00004141"/>
    </source>
</evidence>
<feature type="transmembrane region" description="Helical" evidence="8">
    <location>
        <begin position="516"/>
        <end position="544"/>
    </location>
</feature>
<feature type="transmembrane region" description="Helical" evidence="8">
    <location>
        <begin position="453"/>
        <end position="472"/>
    </location>
</feature>
<keyword evidence="7 8" id="KW-0472">Membrane</keyword>
<evidence type="ECO:0000313" key="10">
    <source>
        <dbReference type="Proteomes" id="UP000617355"/>
    </source>
</evidence>
<evidence type="ECO:0000256" key="8">
    <source>
        <dbReference type="SAM" id="Phobius"/>
    </source>
</evidence>
<accession>A0ABQ1QT55</accession>
<dbReference type="EMBL" id="BMGI01000005">
    <property type="protein sequence ID" value="GGD43607.1"/>
    <property type="molecule type" value="Genomic_DNA"/>
</dbReference>
<comment type="subcellular location">
    <subcellularLocation>
        <location evidence="1">Membrane</location>
        <topology evidence="1">Multi-pass membrane protein</topology>
    </subcellularLocation>
</comment>
<sequence length="611" mass="64725">MLRPRPTTWFELLTSRQHFALAMQVLAASGAAQLEARPLADSEPVLPRLEEFFAAFHALEADYGGYWPAARGHAGLVLENPIAVLEETLDRLESWVKAADPIIASIRACEARLGELALIGELVEAAPGHLPLARLGAGGGRLVDHAIFFLPAPVPDLPDLPDLGAAFTELFPTERGAFLVVLAERRAMAGLAERMASLRATPVPLPDFLRDDPIGHAAQVREHSAAIADTCGVHRDRLDELAEETGLAGLLDRVAVLEWLAANSADITASRHVMRITGWTRDPAGAEIRAALDAAEADYALTLGEGAPGDPPMLLDNPGWLKSFEFFPRLLGVPADREIDPSILTAMIAPVLFGFMFGDVGQGAVLVLVGLLLHRRLPLLFLLIPGGIMAMVFGVLFGSLFSMEGIIPALWLHPLDEPITVLAAALAIGAALLALAITLDLLQAAWHGQLMRWAAGVGGVALAWAGLLAAWAVPALAWALPLGLALTLAGARGADGWSPAAAGKAAAEFVETLMRLLVSTVSFARVGAFALAHGGLSAAVVGVAEAMGGVGFWIALLLGNLLILTLEALVTGIQTTRLILFEFFIRFFRAEGREFRPLSAPGQHFKEGTTS</sequence>
<evidence type="ECO:0000256" key="3">
    <source>
        <dbReference type="ARBA" id="ARBA00022448"/>
    </source>
</evidence>
<dbReference type="Pfam" id="PF01496">
    <property type="entry name" value="V_ATPase_I"/>
    <property type="match status" value="1"/>
</dbReference>
<evidence type="ECO:0000256" key="2">
    <source>
        <dbReference type="ARBA" id="ARBA00009904"/>
    </source>
</evidence>
<feature type="transmembrane region" description="Helical" evidence="8">
    <location>
        <begin position="347"/>
        <end position="373"/>
    </location>
</feature>
<feature type="transmembrane region" description="Helical" evidence="8">
    <location>
        <begin position="380"/>
        <end position="401"/>
    </location>
</feature>
<keyword evidence="4 8" id="KW-0812">Transmembrane</keyword>
<evidence type="ECO:0000256" key="6">
    <source>
        <dbReference type="ARBA" id="ARBA00023065"/>
    </source>
</evidence>
<keyword evidence="3" id="KW-0813">Transport</keyword>
<evidence type="ECO:0000313" key="9">
    <source>
        <dbReference type="EMBL" id="GGD43607.1"/>
    </source>
</evidence>
<comment type="similarity">
    <text evidence="2">Belongs to the V-ATPase 116 kDa subunit family.</text>
</comment>
<evidence type="ECO:0008006" key="11">
    <source>
        <dbReference type="Google" id="ProtNLM"/>
    </source>
</evidence>
<evidence type="ECO:0000256" key="4">
    <source>
        <dbReference type="ARBA" id="ARBA00022692"/>
    </source>
</evidence>
<reference evidence="10" key="1">
    <citation type="journal article" date="2019" name="Int. J. Syst. Evol. Microbiol.">
        <title>The Global Catalogue of Microorganisms (GCM) 10K type strain sequencing project: providing services to taxonomists for standard genome sequencing and annotation.</title>
        <authorList>
            <consortium name="The Broad Institute Genomics Platform"/>
            <consortium name="The Broad Institute Genome Sequencing Center for Infectious Disease"/>
            <person name="Wu L."/>
            <person name="Ma J."/>
        </authorList>
    </citation>
    <scope>NUCLEOTIDE SEQUENCE [LARGE SCALE GENOMIC DNA]</scope>
    <source>
        <strain evidence="10">CGMCC 1.12922</strain>
    </source>
</reference>
<feature type="transmembrane region" description="Helical" evidence="8">
    <location>
        <begin position="421"/>
        <end position="441"/>
    </location>
</feature>
<dbReference type="Proteomes" id="UP000617355">
    <property type="component" value="Unassembled WGS sequence"/>
</dbReference>
<feature type="transmembrane region" description="Helical" evidence="8">
    <location>
        <begin position="550"/>
        <end position="570"/>
    </location>
</feature>
<dbReference type="RefSeq" id="WP_188529125.1">
    <property type="nucleotide sequence ID" value="NZ_BMGI01000005.1"/>
</dbReference>
<protein>
    <recommendedName>
        <fullName evidence="11">V-type ATP synthase subunit I</fullName>
    </recommendedName>
</protein>
<name>A0ABQ1QT55_9RHOB</name>
<dbReference type="PANTHER" id="PTHR11629:SF63">
    <property type="entry name" value="V-TYPE PROTON ATPASE SUBUNIT A"/>
    <property type="match status" value="1"/>
</dbReference>
<gene>
    <name evidence="9" type="ORF">GCM10011358_29290</name>
</gene>
<evidence type="ECO:0000256" key="7">
    <source>
        <dbReference type="ARBA" id="ARBA00023136"/>
    </source>
</evidence>
<proteinExistence type="inferred from homology"/>
<keyword evidence="10" id="KW-1185">Reference proteome</keyword>
<organism evidence="9 10">
    <name type="scientific">Sinisalibacter lacisalsi</name>
    <dbReference type="NCBI Taxonomy" id="1526570"/>
    <lineage>
        <taxon>Bacteria</taxon>
        <taxon>Pseudomonadati</taxon>
        <taxon>Pseudomonadota</taxon>
        <taxon>Alphaproteobacteria</taxon>
        <taxon>Rhodobacterales</taxon>
        <taxon>Roseobacteraceae</taxon>
        <taxon>Sinisalibacter</taxon>
    </lineage>
</organism>
<comment type="caution">
    <text evidence="9">The sequence shown here is derived from an EMBL/GenBank/DDBJ whole genome shotgun (WGS) entry which is preliminary data.</text>
</comment>
<keyword evidence="6" id="KW-0406">Ion transport</keyword>
<evidence type="ECO:0000256" key="5">
    <source>
        <dbReference type="ARBA" id="ARBA00022989"/>
    </source>
</evidence>
<dbReference type="PANTHER" id="PTHR11629">
    <property type="entry name" value="VACUOLAR PROTON ATPASES"/>
    <property type="match status" value="1"/>
</dbReference>
<keyword evidence="5 8" id="KW-1133">Transmembrane helix</keyword>
<dbReference type="InterPro" id="IPR002490">
    <property type="entry name" value="V-ATPase_116kDa_su"/>
</dbReference>